<evidence type="ECO:0000313" key="2">
    <source>
        <dbReference type="EMBL" id="MFD2566244.1"/>
    </source>
</evidence>
<dbReference type="Proteomes" id="UP001597508">
    <property type="component" value="Unassembled WGS sequence"/>
</dbReference>
<reference evidence="3" key="1">
    <citation type="journal article" date="2019" name="Int. J. Syst. Evol. Microbiol.">
        <title>The Global Catalogue of Microorganisms (GCM) 10K type strain sequencing project: providing services to taxonomists for standard genome sequencing and annotation.</title>
        <authorList>
            <consortium name="The Broad Institute Genomics Platform"/>
            <consortium name="The Broad Institute Genome Sequencing Center for Infectious Disease"/>
            <person name="Wu L."/>
            <person name="Ma J."/>
        </authorList>
    </citation>
    <scope>NUCLEOTIDE SEQUENCE [LARGE SCALE GENOMIC DNA]</scope>
    <source>
        <strain evidence="3">KCTC 52127</strain>
    </source>
</reference>
<proteinExistence type="predicted"/>
<dbReference type="EMBL" id="JBHULH010000001">
    <property type="protein sequence ID" value="MFD2566244.1"/>
    <property type="molecule type" value="Genomic_DNA"/>
</dbReference>
<evidence type="ECO:0000313" key="3">
    <source>
        <dbReference type="Proteomes" id="UP001597508"/>
    </source>
</evidence>
<keyword evidence="3" id="KW-1185">Reference proteome</keyword>
<keyword evidence="1" id="KW-0732">Signal</keyword>
<dbReference type="RefSeq" id="WP_379664963.1">
    <property type="nucleotide sequence ID" value="NZ_JBHULH010000001.1"/>
</dbReference>
<comment type="caution">
    <text evidence="2">The sequence shown here is derived from an EMBL/GenBank/DDBJ whole genome shotgun (WGS) entry which is preliminary data.</text>
</comment>
<dbReference type="SUPFAM" id="SSF48452">
    <property type="entry name" value="TPR-like"/>
    <property type="match status" value="1"/>
</dbReference>
<dbReference type="InterPro" id="IPR011990">
    <property type="entry name" value="TPR-like_helical_dom_sf"/>
</dbReference>
<evidence type="ECO:0000256" key="1">
    <source>
        <dbReference type="SAM" id="SignalP"/>
    </source>
</evidence>
<evidence type="ECO:0008006" key="4">
    <source>
        <dbReference type="Google" id="ProtNLM"/>
    </source>
</evidence>
<accession>A0ABW5LNU5</accession>
<feature type="signal peptide" evidence="1">
    <location>
        <begin position="1"/>
        <end position="18"/>
    </location>
</feature>
<name>A0ABW5LNU5_9FLAO</name>
<dbReference type="Gene3D" id="1.25.40.10">
    <property type="entry name" value="Tetratricopeptide repeat domain"/>
    <property type="match status" value="1"/>
</dbReference>
<protein>
    <recommendedName>
        <fullName evidence="4">Tetratricopeptide repeat protein</fullName>
    </recommendedName>
</protein>
<gene>
    <name evidence="2" type="ORF">ACFSRZ_02595</name>
</gene>
<feature type="chain" id="PRO_5046873598" description="Tetratricopeptide repeat protein" evidence="1">
    <location>
        <begin position="19"/>
        <end position="208"/>
    </location>
</feature>
<sequence length="208" mass="23302">MKKLFLFIGVLFALNATAQSQYEKGMTKALGLWQQGKNNEASNLFERIAKAEKENWLPYYYAGFVKTLASFRIKDEAKLSANLEKAASLLEKAAAVSPNNPEIMIAQALVNTAYIAFDGQKYGMTLSGKNAQIYAKALQIAPNNPRVVLSKAEWDIGGAKFFGQSTEPFCKDIKRAIKLFKEEKRTVKFYPYGDPKRPEQVLQQNCGK</sequence>
<organism evidence="2 3">
    <name type="scientific">Pseudotenacibaculum haliotis</name>
    <dbReference type="NCBI Taxonomy" id="1862138"/>
    <lineage>
        <taxon>Bacteria</taxon>
        <taxon>Pseudomonadati</taxon>
        <taxon>Bacteroidota</taxon>
        <taxon>Flavobacteriia</taxon>
        <taxon>Flavobacteriales</taxon>
        <taxon>Flavobacteriaceae</taxon>
        <taxon>Pseudotenacibaculum</taxon>
    </lineage>
</organism>